<name>A0A8S1TZ83_PAROT</name>
<accession>A0A8S1TZ83</accession>
<dbReference type="OMA" id="NPPIENW"/>
<sequence length="126" mass="14781">MPGSLQSKVVKNMEKAQKLRLERDSQRALNNEALYLRPMMDCRLQMEKQPTRTKSFSMQQTPQNPLIDNQIIEINNSKQFNEIRRLPKIGENLPSIQNRVHKYSFLEGCDRESSTLQKCQPMKVFV</sequence>
<comment type="caution">
    <text evidence="1">The sequence shown here is derived from an EMBL/GenBank/DDBJ whole genome shotgun (WGS) entry which is preliminary data.</text>
</comment>
<reference evidence="1" key="1">
    <citation type="submission" date="2021-01" db="EMBL/GenBank/DDBJ databases">
        <authorList>
            <consortium name="Genoscope - CEA"/>
            <person name="William W."/>
        </authorList>
    </citation>
    <scope>NUCLEOTIDE SEQUENCE</scope>
</reference>
<dbReference type="AlphaFoldDB" id="A0A8S1TZ83"/>
<protein>
    <submittedName>
        <fullName evidence="1">Uncharacterized protein</fullName>
    </submittedName>
</protein>
<evidence type="ECO:0000313" key="2">
    <source>
        <dbReference type="Proteomes" id="UP000683925"/>
    </source>
</evidence>
<dbReference type="OrthoDB" id="307777at2759"/>
<evidence type="ECO:0000313" key="1">
    <source>
        <dbReference type="EMBL" id="CAD8157670.1"/>
    </source>
</evidence>
<keyword evidence="2" id="KW-1185">Reference proteome</keyword>
<gene>
    <name evidence="1" type="ORF">POCTA_138.1.T0340089</name>
</gene>
<dbReference type="Proteomes" id="UP000683925">
    <property type="component" value="Unassembled WGS sequence"/>
</dbReference>
<proteinExistence type="predicted"/>
<dbReference type="EMBL" id="CAJJDP010000034">
    <property type="protein sequence ID" value="CAD8157670.1"/>
    <property type="molecule type" value="Genomic_DNA"/>
</dbReference>
<organism evidence="1 2">
    <name type="scientific">Paramecium octaurelia</name>
    <dbReference type="NCBI Taxonomy" id="43137"/>
    <lineage>
        <taxon>Eukaryota</taxon>
        <taxon>Sar</taxon>
        <taxon>Alveolata</taxon>
        <taxon>Ciliophora</taxon>
        <taxon>Intramacronucleata</taxon>
        <taxon>Oligohymenophorea</taxon>
        <taxon>Peniculida</taxon>
        <taxon>Parameciidae</taxon>
        <taxon>Paramecium</taxon>
    </lineage>
</organism>